<dbReference type="InterPro" id="IPR014710">
    <property type="entry name" value="RmlC-like_jellyroll"/>
</dbReference>
<sequence length="128" mass="14148">MPIIDHSNVPEVPWRPGYRKWDVTLEEHGVSSSLSLNTAEPGTGAPLHTHEIDELIMIMDGTLEVRVNGETHTVEKDHTVVVPPGVEHGFTVVGDKCAYLIVFFPHMDPYSQENTTYLEGSRPAAVSD</sequence>
<dbReference type="GO" id="GO:0046872">
    <property type="term" value="F:metal ion binding"/>
    <property type="evidence" value="ECO:0007669"/>
    <property type="project" value="UniProtKB-KW"/>
</dbReference>
<dbReference type="PANTHER" id="PTHR35848:SF6">
    <property type="entry name" value="CUPIN TYPE-2 DOMAIN-CONTAINING PROTEIN"/>
    <property type="match status" value="1"/>
</dbReference>
<evidence type="ECO:0000313" key="3">
    <source>
        <dbReference type="EMBL" id="SUZ72317.1"/>
    </source>
</evidence>
<proteinExistence type="predicted"/>
<name>A0A381Q2H3_9ZZZZ</name>
<organism evidence="3">
    <name type="scientific">marine metagenome</name>
    <dbReference type="NCBI Taxonomy" id="408172"/>
    <lineage>
        <taxon>unclassified sequences</taxon>
        <taxon>metagenomes</taxon>
        <taxon>ecological metagenomes</taxon>
    </lineage>
</organism>
<gene>
    <name evidence="3" type="ORF">METZ01_LOCUS25171</name>
</gene>
<dbReference type="Pfam" id="PF07883">
    <property type="entry name" value="Cupin_2"/>
    <property type="match status" value="1"/>
</dbReference>
<keyword evidence="1" id="KW-0479">Metal-binding</keyword>
<dbReference type="InterPro" id="IPR011051">
    <property type="entry name" value="RmlC_Cupin_sf"/>
</dbReference>
<dbReference type="InterPro" id="IPR051610">
    <property type="entry name" value="GPI/OXD"/>
</dbReference>
<dbReference type="Gene3D" id="2.60.120.10">
    <property type="entry name" value="Jelly Rolls"/>
    <property type="match status" value="1"/>
</dbReference>
<evidence type="ECO:0000256" key="1">
    <source>
        <dbReference type="ARBA" id="ARBA00022723"/>
    </source>
</evidence>
<dbReference type="InterPro" id="IPR013096">
    <property type="entry name" value="Cupin_2"/>
</dbReference>
<protein>
    <recommendedName>
        <fullName evidence="2">Cupin type-2 domain-containing protein</fullName>
    </recommendedName>
</protein>
<dbReference type="PANTHER" id="PTHR35848">
    <property type="entry name" value="OXALATE-BINDING PROTEIN"/>
    <property type="match status" value="1"/>
</dbReference>
<feature type="domain" description="Cupin type-2" evidence="2">
    <location>
        <begin position="39"/>
        <end position="102"/>
    </location>
</feature>
<dbReference type="SUPFAM" id="SSF51182">
    <property type="entry name" value="RmlC-like cupins"/>
    <property type="match status" value="1"/>
</dbReference>
<dbReference type="EMBL" id="UINC01001149">
    <property type="protein sequence ID" value="SUZ72317.1"/>
    <property type="molecule type" value="Genomic_DNA"/>
</dbReference>
<accession>A0A381Q2H3</accession>
<evidence type="ECO:0000259" key="2">
    <source>
        <dbReference type="Pfam" id="PF07883"/>
    </source>
</evidence>
<dbReference type="AlphaFoldDB" id="A0A381Q2H3"/>
<reference evidence="3" key="1">
    <citation type="submission" date="2018-05" db="EMBL/GenBank/DDBJ databases">
        <authorList>
            <person name="Lanie J.A."/>
            <person name="Ng W.-L."/>
            <person name="Kazmierczak K.M."/>
            <person name="Andrzejewski T.M."/>
            <person name="Davidsen T.M."/>
            <person name="Wayne K.J."/>
            <person name="Tettelin H."/>
            <person name="Glass J.I."/>
            <person name="Rusch D."/>
            <person name="Podicherti R."/>
            <person name="Tsui H.-C.T."/>
            <person name="Winkler M.E."/>
        </authorList>
    </citation>
    <scope>NUCLEOTIDE SEQUENCE</scope>
</reference>